<organism evidence="1 2">
    <name type="scientific">Datura stramonium</name>
    <name type="common">Jimsonweed</name>
    <name type="synonym">Common thornapple</name>
    <dbReference type="NCBI Taxonomy" id="4076"/>
    <lineage>
        <taxon>Eukaryota</taxon>
        <taxon>Viridiplantae</taxon>
        <taxon>Streptophyta</taxon>
        <taxon>Embryophyta</taxon>
        <taxon>Tracheophyta</taxon>
        <taxon>Spermatophyta</taxon>
        <taxon>Magnoliopsida</taxon>
        <taxon>eudicotyledons</taxon>
        <taxon>Gunneridae</taxon>
        <taxon>Pentapetalae</taxon>
        <taxon>asterids</taxon>
        <taxon>lamiids</taxon>
        <taxon>Solanales</taxon>
        <taxon>Solanaceae</taxon>
        <taxon>Solanoideae</taxon>
        <taxon>Datureae</taxon>
        <taxon>Datura</taxon>
    </lineage>
</organism>
<comment type="caution">
    <text evidence="1">The sequence shown here is derived from an EMBL/GenBank/DDBJ whole genome shotgun (WGS) entry which is preliminary data.</text>
</comment>
<name>A0ABS8THH8_DATST</name>
<gene>
    <name evidence="1" type="ORF">HAX54_010336</name>
</gene>
<proteinExistence type="predicted"/>
<keyword evidence="2" id="KW-1185">Reference proteome</keyword>
<reference evidence="1 2" key="1">
    <citation type="journal article" date="2021" name="BMC Genomics">
        <title>Datura genome reveals duplications of psychoactive alkaloid biosynthetic genes and high mutation rate following tissue culture.</title>
        <authorList>
            <person name="Rajewski A."/>
            <person name="Carter-House D."/>
            <person name="Stajich J."/>
            <person name="Litt A."/>
        </authorList>
    </citation>
    <scope>NUCLEOTIDE SEQUENCE [LARGE SCALE GENOMIC DNA]</scope>
    <source>
        <strain evidence="1">AR-01</strain>
    </source>
</reference>
<dbReference type="EMBL" id="JACEIK010001569">
    <property type="protein sequence ID" value="MCD7470451.1"/>
    <property type="molecule type" value="Genomic_DNA"/>
</dbReference>
<dbReference type="Proteomes" id="UP000823775">
    <property type="component" value="Unassembled WGS sequence"/>
</dbReference>
<accession>A0ABS8THH8</accession>
<sequence length="109" mass="12213">MRLSELSIFHRKGGCLSLHSADDFTITLRIPTTLLSILNRGSILLTACLDCCYIFFQMVSMAFNSFFFLHFFNASVALKSPVELVEAALVSTIGGFKEAMMIFDNFIPF</sequence>
<evidence type="ECO:0000313" key="2">
    <source>
        <dbReference type="Proteomes" id="UP000823775"/>
    </source>
</evidence>
<evidence type="ECO:0000313" key="1">
    <source>
        <dbReference type="EMBL" id="MCD7470451.1"/>
    </source>
</evidence>
<protein>
    <submittedName>
        <fullName evidence="1">Uncharacterized protein</fullName>
    </submittedName>
</protein>